<feature type="domain" description="Mur ligase central" evidence="12">
    <location>
        <begin position="44"/>
        <end position="270"/>
    </location>
</feature>
<dbReference type="PROSITE" id="PS01012">
    <property type="entry name" value="FOLYLPOLYGLU_SYNT_2"/>
    <property type="match status" value="1"/>
</dbReference>
<dbReference type="NCBIfam" id="TIGR01499">
    <property type="entry name" value="folC"/>
    <property type="match status" value="1"/>
</dbReference>
<dbReference type="EC" id="6.3.2.17" evidence="2"/>
<dbReference type="Pfam" id="PF08245">
    <property type="entry name" value="Mur_ligase_M"/>
    <property type="match status" value="1"/>
</dbReference>
<gene>
    <name evidence="13" type="primary">folC</name>
    <name evidence="13" type="ORF">GCM10007216_24640</name>
</gene>
<evidence type="ECO:0000256" key="7">
    <source>
        <dbReference type="ARBA" id="ARBA00022842"/>
    </source>
</evidence>
<evidence type="ECO:0000256" key="6">
    <source>
        <dbReference type="ARBA" id="ARBA00022840"/>
    </source>
</evidence>
<dbReference type="InterPro" id="IPR036615">
    <property type="entry name" value="Mur_ligase_C_dom_sf"/>
</dbReference>
<dbReference type="PANTHER" id="PTHR11136">
    <property type="entry name" value="FOLYLPOLYGLUTAMATE SYNTHASE-RELATED"/>
    <property type="match status" value="1"/>
</dbReference>
<keyword evidence="5 10" id="KW-0547">Nucleotide-binding</keyword>
<dbReference type="Gene3D" id="3.40.1190.10">
    <property type="entry name" value="Mur-like, catalytic domain"/>
    <property type="match status" value="1"/>
</dbReference>
<sequence>MKYEEAIAWIHNREKFKIKPGLKRMEWMMDRLGHPEKDINAIHIAGTNGKGSTLSFLRHLLQDQGMNVGTFTSPYIIHFNERISVNGKAIKDEDWVHLVETIKPLAEELGETPLGEPTEFEVITAMAIVYFQESQLDFVIMETGLGGRFDSTNIIQPIVAAITNVGMDHMKILGNSYEKIAVEKSGIIKKHVPVVTAVENNAAIHVIEERAKIMETELYRLNKEFSVKHNYSDEEGEHFTFHPNQFDSNELISRMKGRHQEKNAAVALQVMEVLREKGAPFKRKHYSNSIMSTKWPGRFERVWNSPLVILDGAHNKEGTSTLMRTIAEHYPHQQKYLLYAALEDKPVKGMLQQLKGKFTSIIFTSFDFPRAMNGKALQDIYGGENSVVHDSWEQALDDTIGKMDDKDLLIVAGSLYFISDVRKYFEYRSKV</sequence>
<comment type="catalytic activity">
    <reaction evidence="9">
        <text>(6S)-5,6,7,8-tetrahydrofolyl-(gamma-L-Glu)(n) + L-glutamate + ATP = (6S)-5,6,7,8-tetrahydrofolyl-(gamma-L-Glu)(n+1) + ADP + phosphate + H(+)</text>
        <dbReference type="Rhea" id="RHEA:10580"/>
        <dbReference type="Rhea" id="RHEA-COMP:14738"/>
        <dbReference type="Rhea" id="RHEA-COMP:14740"/>
        <dbReference type="ChEBI" id="CHEBI:15378"/>
        <dbReference type="ChEBI" id="CHEBI:29985"/>
        <dbReference type="ChEBI" id="CHEBI:30616"/>
        <dbReference type="ChEBI" id="CHEBI:43474"/>
        <dbReference type="ChEBI" id="CHEBI:141005"/>
        <dbReference type="ChEBI" id="CHEBI:456216"/>
        <dbReference type="EC" id="6.3.2.17"/>
    </reaction>
</comment>
<dbReference type="InterPro" id="IPR036565">
    <property type="entry name" value="Mur-like_cat_sf"/>
</dbReference>
<comment type="similarity">
    <text evidence="1 10">Belongs to the folylpolyglutamate synthase family.</text>
</comment>
<evidence type="ECO:0000259" key="11">
    <source>
        <dbReference type="Pfam" id="PF02875"/>
    </source>
</evidence>
<feature type="domain" description="Mur ligase C-terminal" evidence="11">
    <location>
        <begin position="297"/>
        <end position="414"/>
    </location>
</feature>
<keyword evidence="4" id="KW-0479">Metal-binding</keyword>
<dbReference type="SUPFAM" id="SSF53623">
    <property type="entry name" value="MurD-like peptide ligases, catalytic domain"/>
    <property type="match status" value="1"/>
</dbReference>
<evidence type="ECO:0000256" key="9">
    <source>
        <dbReference type="ARBA" id="ARBA00047493"/>
    </source>
</evidence>
<dbReference type="Gene3D" id="3.90.190.20">
    <property type="entry name" value="Mur ligase, C-terminal domain"/>
    <property type="match status" value="1"/>
</dbReference>
<dbReference type="InterPro" id="IPR013221">
    <property type="entry name" value="Mur_ligase_cen"/>
</dbReference>
<accession>A0ABQ1P7X1</accession>
<dbReference type="Pfam" id="PF02875">
    <property type="entry name" value="Mur_ligase_C"/>
    <property type="match status" value="1"/>
</dbReference>
<dbReference type="RefSeq" id="WP_062447055.1">
    <property type="nucleotide sequence ID" value="NZ_BMCJ01000004.1"/>
</dbReference>
<dbReference type="EMBL" id="BMCJ01000004">
    <property type="protein sequence ID" value="GGC92958.1"/>
    <property type="molecule type" value="Genomic_DNA"/>
</dbReference>
<evidence type="ECO:0000256" key="2">
    <source>
        <dbReference type="ARBA" id="ARBA00013025"/>
    </source>
</evidence>
<keyword evidence="3 10" id="KW-0436">Ligase</keyword>
<keyword evidence="7" id="KW-0460">Magnesium</keyword>
<evidence type="ECO:0000256" key="10">
    <source>
        <dbReference type="PIRNR" id="PIRNR001563"/>
    </source>
</evidence>
<keyword evidence="14" id="KW-1185">Reference proteome</keyword>
<dbReference type="PIRSF" id="PIRSF001563">
    <property type="entry name" value="Folylpolyglu_synth"/>
    <property type="match status" value="1"/>
</dbReference>
<name>A0ABQ1P7X1_9BACI</name>
<keyword evidence="6 10" id="KW-0067">ATP-binding</keyword>
<dbReference type="PROSITE" id="PS01011">
    <property type="entry name" value="FOLYLPOLYGLU_SYNT_1"/>
    <property type="match status" value="1"/>
</dbReference>
<dbReference type="SUPFAM" id="SSF53244">
    <property type="entry name" value="MurD-like peptide ligases, peptide-binding domain"/>
    <property type="match status" value="1"/>
</dbReference>
<dbReference type="InterPro" id="IPR018109">
    <property type="entry name" value="Folylpolyglutamate_synth_CS"/>
</dbReference>
<reference evidence="14" key="1">
    <citation type="journal article" date="2019" name="Int. J. Syst. Evol. Microbiol.">
        <title>The Global Catalogue of Microorganisms (GCM) 10K type strain sequencing project: providing services to taxonomists for standard genome sequencing and annotation.</title>
        <authorList>
            <consortium name="The Broad Institute Genomics Platform"/>
            <consortium name="The Broad Institute Genome Sequencing Center for Infectious Disease"/>
            <person name="Wu L."/>
            <person name="Ma J."/>
        </authorList>
    </citation>
    <scope>NUCLEOTIDE SEQUENCE [LARGE SCALE GENOMIC DNA]</scope>
    <source>
        <strain evidence="14">CCM 7282</strain>
    </source>
</reference>
<dbReference type="InterPro" id="IPR001645">
    <property type="entry name" value="Folylpolyglutamate_synth"/>
</dbReference>
<evidence type="ECO:0000256" key="4">
    <source>
        <dbReference type="ARBA" id="ARBA00022723"/>
    </source>
</evidence>
<evidence type="ECO:0000256" key="5">
    <source>
        <dbReference type="ARBA" id="ARBA00022741"/>
    </source>
</evidence>
<evidence type="ECO:0000256" key="1">
    <source>
        <dbReference type="ARBA" id="ARBA00008276"/>
    </source>
</evidence>
<evidence type="ECO:0000313" key="13">
    <source>
        <dbReference type="EMBL" id="GGC92958.1"/>
    </source>
</evidence>
<evidence type="ECO:0000256" key="8">
    <source>
        <dbReference type="ARBA" id="ARBA00030592"/>
    </source>
</evidence>
<comment type="caution">
    <text evidence="13">The sequence shown here is derived from an EMBL/GenBank/DDBJ whole genome shotgun (WGS) entry which is preliminary data.</text>
</comment>
<dbReference type="PANTHER" id="PTHR11136:SF0">
    <property type="entry name" value="DIHYDROFOLATE SYNTHETASE-RELATED"/>
    <property type="match status" value="1"/>
</dbReference>
<dbReference type="Proteomes" id="UP000619534">
    <property type="component" value="Unassembled WGS sequence"/>
</dbReference>
<evidence type="ECO:0000313" key="14">
    <source>
        <dbReference type="Proteomes" id="UP000619534"/>
    </source>
</evidence>
<evidence type="ECO:0000256" key="3">
    <source>
        <dbReference type="ARBA" id="ARBA00022598"/>
    </source>
</evidence>
<dbReference type="InterPro" id="IPR004101">
    <property type="entry name" value="Mur_ligase_C"/>
</dbReference>
<proteinExistence type="inferred from homology"/>
<organism evidence="13 14">
    <name type="scientific">Thalassobacillus devorans</name>
    <dbReference type="NCBI Taxonomy" id="279813"/>
    <lineage>
        <taxon>Bacteria</taxon>
        <taxon>Bacillati</taxon>
        <taxon>Bacillota</taxon>
        <taxon>Bacilli</taxon>
        <taxon>Bacillales</taxon>
        <taxon>Bacillaceae</taxon>
        <taxon>Thalassobacillus</taxon>
    </lineage>
</organism>
<evidence type="ECO:0000259" key="12">
    <source>
        <dbReference type="Pfam" id="PF08245"/>
    </source>
</evidence>
<protein>
    <recommendedName>
        <fullName evidence="2">tetrahydrofolate synthase</fullName>
        <ecNumber evidence="2">6.3.2.17</ecNumber>
    </recommendedName>
    <alternativeName>
        <fullName evidence="8">Tetrahydrofolylpolyglutamate synthase</fullName>
    </alternativeName>
</protein>